<gene>
    <name evidence="7" type="ORF">D9619_006033</name>
</gene>
<proteinExistence type="inferred from homology"/>
<comment type="caution">
    <text evidence="7">The sequence shown here is derived from an EMBL/GenBank/DDBJ whole genome shotgun (WGS) entry which is preliminary data.</text>
</comment>
<dbReference type="OrthoDB" id="337581at2759"/>
<evidence type="ECO:0000256" key="1">
    <source>
        <dbReference type="ARBA" id="ARBA00004123"/>
    </source>
</evidence>
<dbReference type="GO" id="GO:0030896">
    <property type="term" value="C:checkpoint clamp complex"/>
    <property type="evidence" value="ECO:0007669"/>
    <property type="project" value="TreeGrafter"/>
</dbReference>
<dbReference type="GO" id="GO:0000077">
    <property type="term" value="P:DNA damage checkpoint signaling"/>
    <property type="evidence" value="ECO:0007669"/>
    <property type="project" value="InterPro"/>
</dbReference>
<name>A0A8H5FBP6_9AGAR</name>
<dbReference type="Gene3D" id="3.70.10.10">
    <property type="match status" value="2"/>
</dbReference>
<comment type="similarity">
    <text evidence="2">Belongs to the rad1 family.</text>
</comment>
<accession>A0A8H5FBP6</accession>
<keyword evidence="8" id="KW-1185">Reference proteome</keyword>
<keyword evidence="5" id="KW-0539">Nucleus</keyword>
<evidence type="ECO:0008006" key="9">
    <source>
        <dbReference type="Google" id="ProtNLM"/>
    </source>
</evidence>
<dbReference type="InterPro" id="IPR003021">
    <property type="entry name" value="Rad1_Rec1_Rad17"/>
</dbReference>
<dbReference type="EMBL" id="JAACJJ010000001">
    <property type="protein sequence ID" value="KAF5331105.1"/>
    <property type="molecule type" value="Genomic_DNA"/>
</dbReference>
<dbReference type="AlphaFoldDB" id="A0A8H5FBP6"/>
<evidence type="ECO:0000256" key="2">
    <source>
        <dbReference type="ARBA" id="ARBA00010991"/>
    </source>
</evidence>
<dbReference type="SUPFAM" id="SSF55979">
    <property type="entry name" value="DNA clamp"/>
    <property type="match status" value="1"/>
</dbReference>
<sequence length="431" mass="46856">MSQSQSATQDALPPVLTASVHDIRYFAALLRGVNFVNRATVTVTERGLTITVEEARTLLGTAFIFSEVFDEYIYHPEPPSTQTRPPKKLRPRKKPHKPKKARRDRDLSSETETDTDGEDAQDEYDPDKEGEDEEDDEELGLVTPENAAFEIPLNTLIECLNIFGTAGPSTGNLGAASESAGGGKGKGRGRGGGNAWQRTPNNDNENGNEGQGRRGLEGFFGGTEKKTGMRLSYPGGGYPLTLIIAEDASGPTTTCDITTFDPEPHLELNFDNSKTVLKIILKSSWLRDALSEIDPSCDKLTFIGNPPLGAGEVEAAAGAANKSRRAPPPPKPMLRIKATGTFGSTEMDYPNDREVLETFECAETVRFSYRLGHILRTIKALQTSTKTSLRIDEEGLLSLQFLMPAPKPARAAGGGTDAFIEFRCLALDDQY</sequence>
<feature type="region of interest" description="Disordered" evidence="6">
    <location>
        <begin position="75"/>
        <end position="139"/>
    </location>
</feature>
<dbReference type="PANTHER" id="PTHR10870">
    <property type="entry name" value="CELL CYCLE CHECKPOINT PROTEIN RAD1"/>
    <property type="match status" value="1"/>
</dbReference>
<organism evidence="7 8">
    <name type="scientific">Psilocybe cf. subviscida</name>
    <dbReference type="NCBI Taxonomy" id="2480587"/>
    <lineage>
        <taxon>Eukaryota</taxon>
        <taxon>Fungi</taxon>
        <taxon>Dikarya</taxon>
        <taxon>Basidiomycota</taxon>
        <taxon>Agaricomycotina</taxon>
        <taxon>Agaricomycetes</taxon>
        <taxon>Agaricomycetidae</taxon>
        <taxon>Agaricales</taxon>
        <taxon>Agaricineae</taxon>
        <taxon>Strophariaceae</taxon>
        <taxon>Psilocybe</taxon>
    </lineage>
</organism>
<keyword evidence="3" id="KW-0227">DNA damage</keyword>
<feature type="compositionally biased region" description="Acidic residues" evidence="6">
    <location>
        <begin position="109"/>
        <end position="139"/>
    </location>
</feature>
<dbReference type="PANTHER" id="PTHR10870:SF0">
    <property type="entry name" value="CELL CYCLE CHECKPOINT PROTEIN RAD1"/>
    <property type="match status" value="1"/>
</dbReference>
<evidence type="ECO:0000256" key="5">
    <source>
        <dbReference type="ARBA" id="ARBA00023242"/>
    </source>
</evidence>
<comment type="subcellular location">
    <subcellularLocation>
        <location evidence="1">Nucleus</location>
    </subcellularLocation>
</comment>
<evidence type="ECO:0000313" key="8">
    <source>
        <dbReference type="Proteomes" id="UP000567179"/>
    </source>
</evidence>
<feature type="compositionally biased region" description="Gly residues" evidence="6">
    <location>
        <begin position="180"/>
        <end position="194"/>
    </location>
</feature>
<dbReference type="Pfam" id="PF02144">
    <property type="entry name" value="Rad1"/>
    <property type="match status" value="1"/>
</dbReference>
<dbReference type="PRINTS" id="PR01245">
    <property type="entry name" value="RAD1REC1"/>
</dbReference>
<feature type="compositionally biased region" description="Basic residues" evidence="6">
    <location>
        <begin position="85"/>
        <end position="102"/>
    </location>
</feature>
<evidence type="ECO:0000256" key="6">
    <source>
        <dbReference type="SAM" id="MobiDB-lite"/>
    </source>
</evidence>
<reference evidence="7 8" key="1">
    <citation type="journal article" date="2020" name="ISME J.">
        <title>Uncovering the hidden diversity of litter-decomposition mechanisms in mushroom-forming fungi.</title>
        <authorList>
            <person name="Floudas D."/>
            <person name="Bentzer J."/>
            <person name="Ahren D."/>
            <person name="Johansson T."/>
            <person name="Persson P."/>
            <person name="Tunlid A."/>
        </authorList>
    </citation>
    <scope>NUCLEOTIDE SEQUENCE [LARGE SCALE GENOMIC DNA]</scope>
    <source>
        <strain evidence="7 8">CBS 101986</strain>
    </source>
</reference>
<dbReference type="InterPro" id="IPR046938">
    <property type="entry name" value="DNA_clamp_sf"/>
</dbReference>
<evidence type="ECO:0000256" key="4">
    <source>
        <dbReference type="ARBA" id="ARBA00023204"/>
    </source>
</evidence>
<evidence type="ECO:0000313" key="7">
    <source>
        <dbReference type="EMBL" id="KAF5331105.1"/>
    </source>
</evidence>
<feature type="region of interest" description="Disordered" evidence="6">
    <location>
        <begin position="174"/>
        <end position="215"/>
    </location>
</feature>
<dbReference type="GO" id="GO:0006281">
    <property type="term" value="P:DNA repair"/>
    <property type="evidence" value="ECO:0007669"/>
    <property type="project" value="UniProtKB-KW"/>
</dbReference>
<dbReference type="Proteomes" id="UP000567179">
    <property type="component" value="Unassembled WGS sequence"/>
</dbReference>
<keyword evidence="4" id="KW-0234">DNA repair</keyword>
<protein>
    <recommendedName>
        <fullName evidence="9">Rad1-domain-containing protein</fullName>
    </recommendedName>
</protein>
<evidence type="ECO:0000256" key="3">
    <source>
        <dbReference type="ARBA" id="ARBA00022763"/>
    </source>
</evidence>